<feature type="domain" description="Telomere repeat-binding factor dimerisation" evidence="4">
    <location>
        <begin position="71"/>
        <end position="347"/>
    </location>
</feature>
<feature type="region of interest" description="Disordered" evidence="3">
    <location>
        <begin position="449"/>
        <end position="479"/>
    </location>
</feature>
<name>A0A9P6WBQ0_MAUEX</name>
<dbReference type="GO" id="GO:0042803">
    <property type="term" value="F:protein homodimerization activity"/>
    <property type="evidence" value="ECO:0007669"/>
    <property type="project" value="InterPro"/>
</dbReference>
<dbReference type="Proteomes" id="UP000750334">
    <property type="component" value="Unassembled WGS sequence"/>
</dbReference>
<dbReference type="InterPro" id="IPR013867">
    <property type="entry name" value="Telomere_rpt-bd_fac_dimer_dom"/>
</dbReference>
<dbReference type="GO" id="GO:0010833">
    <property type="term" value="P:telomere maintenance via telomere lengthening"/>
    <property type="evidence" value="ECO:0007669"/>
    <property type="project" value="TreeGrafter"/>
</dbReference>
<feature type="compositionally biased region" description="Basic residues" evidence="3">
    <location>
        <begin position="450"/>
        <end position="460"/>
    </location>
</feature>
<organism evidence="5 6">
    <name type="scientific">Maudiozyma exigua</name>
    <name type="common">Yeast</name>
    <name type="synonym">Kazachstania exigua</name>
    <dbReference type="NCBI Taxonomy" id="34358"/>
    <lineage>
        <taxon>Eukaryota</taxon>
        <taxon>Fungi</taxon>
        <taxon>Dikarya</taxon>
        <taxon>Ascomycota</taxon>
        <taxon>Saccharomycotina</taxon>
        <taxon>Saccharomycetes</taxon>
        <taxon>Saccharomycetales</taxon>
        <taxon>Saccharomycetaceae</taxon>
        <taxon>Maudiozyma</taxon>
    </lineage>
</organism>
<dbReference type="OrthoDB" id="3366990at2759"/>
<protein>
    <submittedName>
        <fullName evidence="5">TTAGGG repeat binding factor</fullName>
    </submittedName>
</protein>
<dbReference type="PANTHER" id="PTHR47807">
    <property type="entry name" value="PROTEIN TBF1"/>
    <property type="match status" value="1"/>
</dbReference>
<dbReference type="PANTHER" id="PTHR47807:SF1">
    <property type="entry name" value="PROTEIN TBF1"/>
    <property type="match status" value="1"/>
</dbReference>
<accession>A0A9P6WBQ0</accession>
<evidence type="ECO:0000256" key="2">
    <source>
        <dbReference type="ARBA" id="ARBA00023242"/>
    </source>
</evidence>
<comment type="caution">
    <text evidence="5">The sequence shown here is derived from an EMBL/GenBank/DDBJ whole genome shotgun (WGS) entry which is preliminary data.</text>
</comment>
<feature type="compositionally biased region" description="Basic and acidic residues" evidence="3">
    <location>
        <begin position="461"/>
        <end position="472"/>
    </location>
</feature>
<dbReference type="Pfam" id="PF08558">
    <property type="entry name" value="TRF"/>
    <property type="match status" value="1"/>
</dbReference>
<evidence type="ECO:0000256" key="3">
    <source>
        <dbReference type="SAM" id="MobiDB-lite"/>
    </source>
</evidence>
<keyword evidence="1" id="KW-0238">DNA-binding</keyword>
<evidence type="ECO:0000313" key="6">
    <source>
        <dbReference type="Proteomes" id="UP000750334"/>
    </source>
</evidence>
<sequence length="479" mass="53081">MSSDSNSISAAIAAAQAESVNVTKNNTKKNNNASNAATDIADTISKEADTENLNRFNGIIDKLPIRTKLTISSLCLLDNISTQLLRFLIFNSNSPQVIALYVEHDTYLSSGETEIFQTLLQLFKQVRLIYNTRSPLLQVHDVAPGLWFPNTPAPAILMGHEAYIITAIRKANLLTFILTTLGCFNYGFELLQQSFMDIFCPNTIYTGNSNTEQIGKFLKSQAILFLDLKTQAYISGLRDIKGESDELNTTDKMELLKEIFPDNLADRLIQRRTGSATATKEEGNIIPSEQDFIERCDRRKENLSNFTSYAELVESYDWNHFVKEILDYCNRNMGLIIWGRKGRGRSPLYAFDKEEFDNQILYSSGAVAPDAKNASASFAGFSDLDGHGNFTVGMNIHSGLEDDDDENRNNDYSQTMASFGGVGGSSMSQVSKDVTSSLVGAAIAASAKSGIKKLKPKRTWSPREDQALRKGLQEVGPSW</sequence>
<dbReference type="AlphaFoldDB" id="A0A9P6WBQ0"/>
<evidence type="ECO:0000259" key="4">
    <source>
        <dbReference type="Pfam" id="PF08558"/>
    </source>
</evidence>
<keyword evidence="2" id="KW-0539">Nucleus</keyword>
<dbReference type="InterPro" id="IPR052833">
    <property type="entry name" value="Telomeric_DNA-bd_trans-reg"/>
</dbReference>
<keyword evidence="6" id="KW-1185">Reference proteome</keyword>
<dbReference type="EMBL" id="PUHR01000095">
    <property type="protein sequence ID" value="KAG0667723.1"/>
    <property type="molecule type" value="Genomic_DNA"/>
</dbReference>
<gene>
    <name evidence="5" type="primary">TBF1</name>
    <name evidence="5" type="ORF">C6P45_005444</name>
</gene>
<evidence type="ECO:0000256" key="1">
    <source>
        <dbReference type="ARBA" id="ARBA00023125"/>
    </source>
</evidence>
<reference evidence="5 6" key="1">
    <citation type="submission" date="2020-11" db="EMBL/GenBank/DDBJ databases">
        <title>Kefir isolates.</title>
        <authorList>
            <person name="Marcisauskas S."/>
            <person name="Kim Y."/>
            <person name="Blasche S."/>
        </authorList>
    </citation>
    <scope>NUCLEOTIDE SEQUENCE [LARGE SCALE GENOMIC DNA]</scope>
    <source>
        <strain evidence="5 6">OG2</strain>
    </source>
</reference>
<proteinExistence type="predicted"/>
<evidence type="ECO:0000313" key="5">
    <source>
        <dbReference type="EMBL" id="KAG0667723.1"/>
    </source>
</evidence>
<dbReference type="GO" id="GO:0003691">
    <property type="term" value="F:double-stranded telomeric DNA binding"/>
    <property type="evidence" value="ECO:0007669"/>
    <property type="project" value="TreeGrafter"/>
</dbReference>